<sequence length="164" mass="17743">MYMFQVMMVLCRLHGSPLRFIKLNSDATFDYKRGVVGIAVVARDDRGNLVDSCSRVVPASSPLVAEALALLDATIFASSKKFLNCIFETDCLVLANSFIVGASIFSEIDPIISAILDKFKALGSHSVVHISRTCNQAADWVASTTLSGSLGNRNIVVKRGKESK</sequence>
<organism evidence="2 3">
    <name type="scientific">Ricinus communis</name>
    <name type="common">Castor bean</name>
    <dbReference type="NCBI Taxonomy" id="3988"/>
    <lineage>
        <taxon>Eukaryota</taxon>
        <taxon>Viridiplantae</taxon>
        <taxon>Streptophyta</taxon>
        <taxon>Embryophyta</taxon>
        <taxon>Tracheophyta</taxon>
        <taxon>Spermatophyta</taxon>
        <taxon>Magnoliopsida</taxon>
        <taxon>eudicotyledons</taxon>
        <taxon>Gunneridae</taxon>
        <taxon>Pentapetalae</taxon>
        <taxon>rosids</taxon>
        <taxon>fabids</taxon>
        <taxon>Malpighiales</taxon>
        <taxon>Euphorbiaceae</taxon>
        <taxon>Acalyphoideae</taxon>
        <taxon>Acalypheae</taxon>
        <taxon>Ricinus</taxon>
    </lineage>
</organism>
<dbReference type="InterPro" id="IPR052929">
    <property type="entry name" value="RNase_H-like_EbsB-rel"/>
</dbReference>
<dbReference type="GO" id="GO:0003676">
    <property type="term" value="F:nucleic acid binding"/>
    <property type="evidence" value="ECO:0007669"/>
    <property type="project" value="InterPro"/>
</dbReference>
<dbReference type="EMBL" id="EQ973821">
    <property type="protein sequence ID" value="EEF44559.1"/>
    <property type="molecule type" value="Genomic_DNA"/>
</dbReference>
<gene>
    <name evidence="2" type="ORF">RCOM_0962700</name>
</gene>
<dbReference type="GO" id="GO:0004523">
    <property type="term" value="F:RNA-DNA hybrid ribonuclease activity"/>
    <property type="evidence" value="ECO:0007669"/>
    <property type="project" value="InterPro"/>
</dbReference>
<dbReference type="InterPro" id="IPR044730">
    <property type="entry name" value="RNase_H-like_dom_plant"/>
</dbReference>
<dbReference type="PANTHER" id="PTHR47074">
    <property type="entry name" value="BNAC02G40300D PROTEIN"/>
    <property type="match status" value="1"/>
</dbReference>
<proteinExistence type="predicted"/>
<protein>
    <recommendedName>
        <fullName evidence="1">RNase H type-1 domain-containing protein</fullName>
    </recommendedName>
</protein>
<accession>B9RVI3</accession>
<dbReference type="InParanoid" id="B9RVI3"/>
<dbReference type="InterPro" id="IPR036397">
    <property type="entry name" value="RNaseH_sf"/>
</dbReference>
<dbReference type="SUPFAM" id="SSF53098">
    <property type="entry name" value="Ribonuclease H-like"/>
    <property type="match status" value="1"/>
</dbReference>
<dbReference type="CDD" id="cd06222">
    <property type="entry name" value="RNase_H_like"/>
    <property type="match status" value="1"/>
</dbReference>
<dbReference type="InterPro" id="IPR002156">
    <property type="entry name" value="RNaseH_domain"/>
</dbReference>
<evidence type="ECO:0000259" key="1">
    <source>
        <dbReference type="Pfam" id="PF13456"/>
    </source>
</evidence>
<dbReference type="Gene3D" id="3.30.420.10">
    <property type="entry name" value="Ribonuclease H-like superfamily/Ribonuclease H"/>
    <property type="match status" value="1"/>
</dbReference>
<dbReference type="eggNOG" id="KOG1075">
    <property type="taxonomic scope" value="Eukaryota"/>
</dbReference>
<feature type="domain" description="RNase H type-1" evidence="1">
    <location>
        <begin position="24"/>
        <end position="143"/>
    </location>
</feature>
<evidence type="ECO:0000313" key="3">
    <source>
        <dbReference type="Proteomes" id="UP000008311"/>
    </source>
</evidence>
<reference evidence="3" key="1">
    <citation type="journal article" date="2010" name="Nat. Biotechnol.">
        <title>Draft genome sequence of the oilseed species Ricinus communis.</title>
        <authorList>
            <person name="Chan A.P."/>
            <person name="Crabtree J."/>
            <person name="Zhao Q."/>
            <person name="Lorenzi H."/>
            <person name="Orvis J."/>
            <person name="Puiu D."/>
            <person name="Melake-Berhan A."/>
            <person name="Jones K.M."/>
            <person name="Redman J."/>
            <person name="Chen G."/>
            <person name="Cahoon E.B."/>
            <person name="Gedil M."/>
            <person name="Stanke M."/>
            <person name="Haas B.J."/>
            <person name="Wortman J.R."/>
            <person name="Fraser-Liggett C.M."/>
            <person name="Ravel J."/>
            <person name="Rabinowicz P.D."/>
        </authorList>
    </citation>
    <scope>NUCLEOTIDE SEQUENCE [LARGE SCALE GENOMIC DNA]</scope>
    <source>
        <strain evidence="3">cv. Hale</strain>
    </source>
</reference>
<dbReference type="InterPro" id="IPR012337">
    <property type="entry name" value="RNaseH-like_sf"/>
</dbReference>
<dbReference type="AlphaFoldDB" id="B9RVI3"/>
<dbReference type="Pfam" id="PF13456">
    <property type="entry name" value="RVT_3"/>
    <property type="match status" value="1"/>
</dbReference>
<keyword evidence="3" id="KW-1185">Reference proteome</keyword>
<dbReference type="PANTHER" id="PTHR47074:SF21">
    <property type="entry name" value="RNASE H TYPE-1 DOMAIN-CONTAINING PROTEIN"/>
    <property type="match status" value="1"/>
</dbReference>
<evidence type="ECO:0000313" key="2">
    <source>
        <dbReference type="EMBL" id="EEF44559.1"/>
    </source>
</evidence>
<name>B9RVI3_RICCO</name>
<dbReference type="Proteomes" id="UP000008311">
    <property type="component" value="Unassembled WGS sequence"/>
</dbReference>